<comment type="similarity">
    <text evidence="1">Belongs to the PrpD family.</text>
</comment>
<dbReference type="Proteomes" id="UP001642405">
    <property type="component" value="Unassembled WGS sequence"/>
</dbReference>
<dbReference type="InterPro" id="IPR045337">
    <property type="entry name" value="MmgE_PrpD_C"/>
</dbReference>
<keyword evidence="5" id="KW-1185">Reference proteome</keyword>
<feature type="domain" description="MmgE/PrpD N-terminal" evidence="2">
    <location>
        <begin position="20"/>
        <end position="259"/>
    </location>
</feature>
<dbReference type="Gene3D" id="3.30.1330.120">
    <property type="entry name" value="2-methylcitrate dehydratase PrpD"/>
    <property type="match status" value="1"/>
</dbReference>
<dbReference type="Pfam" id="PF03972">
    <property type="entry name" value="MmgE_PrpD_N"/>
    <property type="match status" value="1"/>
</dbReference>
<proteinExistence type="inferred from homology"/>
<dbReference type="InterPro" id="IPR036148">
    <property type="entry name" value="MmgE/PrpD_sf"/>
</dbReference>
<dbReference type="InterPro" id="IPR042188">
    <property type="entry name" value="MmgE/PrpD_sf_2"/>
</dbReference>
<evidence type="ECO:0000259" key="3">
    <source>
        <dbReference type="Pfam" id="PF19305"/>
    </source>
</evidence>
<dbReference type="Pfam" id="PF19305">
    <property type="entry name" value="MmgE_PrpD_C"/>
    <property type="match status" value="1"/>
</dbReference>
<dbReference type="Gene3D" id="1.10.4100.10">
    <property type="entry name" value="2-methylcitrate dehydratase PrpD"/>
    <property type="match status" value="1"/>
</dbReference>
<dbReference type="SUPFAM" id="SSF103378">
    <property type="entry name" value="2-methylcitrate dehydratase PrpD"/>
    <property type="match status" value="1"/>
</dbReference>
<dbReference type="InterPro" id="IPR005656">
    <property type="entry name" value="MmgE_PrpD"/>
</dbReference>
<sequence>MGSLEYVPADGPASKVPHIERLAAWSAGLQYDDLPAPVIEMTKDFFLDWYACALGGRNHASVQAITAFSKDMGRVGGRGSEILHEPGTTIGSAFAALINGAASHVIEQDDLHNSSMMHPATVVFPAALAVAQEVGADGKAFITACVAGYDVACRVGEFLGPGHYAKFHTTATAGVFGATAAAAHLLRLNGAQTLSALGTAGTQAAGLWQFMLDATHSKQVHTAKACFDGVFSAHVARAGLLGPRDILQGANGMAASMVPAGSAVRPEAIVAGLGNGDADGFAIMASSFKWHASCRHTHASVDALLQIMREHGLVLDDVAAVVCHTYRAAVEILSRSEAGLTVHQSKFSMGFVLAVAAKYGRASVLDFTEAALDDAELRAFQQRVRMVVDGPIEAAFPAQWQARVDVTTKAGATYTAFVPIAKGDPGRHLTRSELETKALRIAEYAGVADMGAVKDNIERAWHLEDVKDLSGFACI</sequence>
<evidence type="ECO:0000256" key="1">
    <source>
        <dbReference type="ARBA" id="ARBA00006174"/>
    </source>
</evidence>
<gene>
    <name evidence="4" type="ORF">SCUCBS95973_003185</name>
</gene>
<dbReference type="EMBL" id="CAWUHB010000013">
    <property type="protein sequence ID" value="CAK7217527.1"/>
    <property type="molecule type" value="Genomic_DNA"/>
</dbReference>
<dbReference type="InterPro" id="IPR042183">
    <property type="entry name" value="MmgE/PrpD_sf_1"/>
</dbReference>
<evidence type="ECO:0000259" key="2">
    <source>
        <dbReference type="Pfam" id="PF03972"/>
    </source>
</evidence>
<accession>A0ABP0BD17</accession>
<protein>
    <recommendedName>
        <fullName evidence="6">2-methylcitrate dehydratase PrpD</fullName>
    </recommendedName>
</protein>
<comment type="caution">
    <text evidence="4">The sequence shown here is derived from an EMBL/GenBank/DDBJ whole genome shotgun (WGS) entry which is preliminary data.</text>
</comment>
<evidence type="ECO:0008006" key="6">
    <source>
        <dbReference type="Google" id="ProtNLM"/>
    </source>
</evidence>
<dbReference type="PANTHER" id="PTHR16943:SF8">
    <property type="entry name" value="2-METHYLCITRATE DEHYDRATASE"/>
    <property type="match status" value="1"/>
</dbReference>
<dbReference type="InterPro" id="IPR045336">
    <property type="entry name" value="MmgE_PrpD_N"/>
</dbReference>
<reference evidence="4 5" key="1">
    <citation type="submission" date="2024-01" db="EMBL/GenBank/DDBJ databases">
        <authorList>
            <person name="Allen C."/>
            <person name="Tagirdzhanova G."/>
        </authorList>
    </citation>
    <scope>NUCLEOTIDE SEQUENCE [LARGE SCALE GENOMIC DNA]</scope>
</reference>
<evidence type="ECO:0000313" key="4">
    <source>
        <dbReference type="EMBL" id="CAK7217527.1"/>
    </source>
</evidence>
<evidence type="ECO:0000313" key="5">
    <source>
        <dbReference type="Proteomes" id="UP001642405"/>
    </source>
</evidence>
<feature type="domain" description="MmgE/PrpD C-terminal" evidence="3">
    <location>
        <begin position="291"/>
        <end position="462"/>
    </location>
</feature>
<name>A0ABP0BD17_9PEZI</name>
<organism evidence="4 5">
    <name type="scientific">Sporothrix curviconia</name>
    <dbReference type="NCBI Taxonomy" id="1260050"/>
    <lineage>
        <taxon>Eukaryota</taxon>
        <taxon>Fungi</taxon>
        <taxon>Dikarya</taxon>
        <taxon>Ascomycota</taxon>
        <taxon>Pezizomycotina</taxon>
        <taxon>Sordariomycetes</taxon>
        <taxon>Sordariomycetidae</taxon>
        <taxon>Ophiostomatales</taxon>
        <taxon>Ophiostomataceae</taxon>
        <taxon>Sporothrix</taxon>
    </lineage>
</organism>
<dbReference type="PANTHER" id="PTHR16943">
    <property type="entry name" value="2-METHYLCITRATE DEHYDRATASE-RELATED"/>
    <property type="match status" value="1"/>
</dbReference>